<gene>
    <name evidence="2" type="ORF">Hamer_G012377</name>
</gene>
<keyword evidence="3" id="KW-1185">Reference proteome</keyword>
<accession>A0A8J5N0I0</accession>
<protein>
    <submittedName>
        <fullName evidence="2">Uncharacterized protein</fullName>
    </submittedName>
</protein>
<dbReference type="EMBL" id="JAHLQT010014894">
    <property type="protein sequence ID" value="KAG7170136.1"/>
    <property type="molecule type" value="Genomic_DNA"/>
</dbReference>
<name>A0A8J5N0I0_HOMAM</name>
<sequence>MTTGGTLKHERIMIKAKPQGLSLCLYTLLSLLVHSVETDDGLLNDLTWAQQMDLHNNQLDSGSSEYKDNEDFKKWVLEEEHILTSHSKVPHRTAQHNTQSEMWWKVTSQDDPAMDAEPVSWDGKGLVNSVSPNLFQDYELIQHTWKEDAVT</sequence>
<evidence type="ECO:0000256" key="1">
    <source>
        <dbReference type="SAM" id="SignalP"/>
    </source>
</evidence>
<dbReference type="Proteomes" id="UP000747542">
    <property type="component" value="Unassembled WGS sequence"/>
</dbReference>
<comment type="caution">
    <text evidence="2">The sequence shown here is derived from an EMBL/GenBank/DDBJ whole genome shotgun (WGS) entry which is preliminary data.</text>
</comment>
<evidence type="ECO:0000313" key="2">
    <source>
        <dbReference type="EMBL" id="KAG7170136.1"/>
    </source>
</evidence>
<feature type="signal peptide" evidence="1">
    <location>
        <begin position="1"/>
        <end position="38"/>
    </location>
</feature>
<organism evidence="2 3">
    <name type="scientific">Homarus americanus</name>
    <name type="common">American lobster</name>
    <dbReference type="NCBI Taxonomy" id="6706"/>
    <lineage>
        <taxon>Eukaryota</taxon>
        <taxon>Metazoa</taxon>
        <taxon>Ecdysozoa</taxon>
        <taxon>Arthropoda</taxon>
        <taxon>Crustacea</taxon>
        <taxon>Multicrustacea</taxon>
        <taxon>Malacostraca</taxon>
        <taxon>Eumalacostraca</taxon>
        <taxon>Eucarida</taxon>
        <taxon>Decapoda</taxon>
        <taxon>Pleocyemata</taxon>
        <taxon>Astacidea</taxon>
        <taxon>Nephropoidea</taxon>
        <taxon>Nephropidae</taxon>
        <taxon>Homarus</taxon>
    </lineage>
</organism>
<dbReference type="AlphaFoldDB" id="A0A8J5N0I0"/>
<keyword evidence="1" id="KW-0732">Signal</keyword>
<evidence type="ECO:0000313" key="3">
    <source>
        <dbReference type="Proteomes" id="UP000747542"/>
    </source>
</evidence>
<reference evidence="2" key="1">
    <citation type="journal article" date="2021" name="Sci. Adv.">
        <title>The American lobster genome reveals insights on longevity, neural, and immune adaptations.</title>
        <authorList>
            <person name="Polinski J.M."/>
            <person name="Zimin A.V."/>
            <person name="Clark K.F."/>
            <person name="Kohn A.B."/>
            <person name="Sadowski N."/>
            <person name="Timp W."/>
            <person name="Ptitsyn A."/>
            <person name="Khanna P."/>
            <person name="Romanova D.Y."/>
            <person name="Williams P."/>
            <person name="Greenwood S.J."/>
            <person name="Moroz L.L."/>
            <person name="Walt D.R."/>
            <person name="Bodnar A.G."/>
        </authorList>
    </citation>
    <scope>NUCLEOTIDE SEQUENCE</scope>
    <source>
        <strain evidence="2">GMGI-L3</strain>
    </source>
</reference>
<proteinExistence type="predicted"/>
<feature type="chain" id="PRO_5035186065" evidence="1">
    <location>
        <begin position="39"/>
        <end position="151"/>
    </location>
</feature>